<evidence type="ECO:0000256" key="3">
    <source>
        <dbReference type="ARBA" id="ARBA00022679"/>
    </source>
</evidence>
<dbReference type="InterPro" id="IPR050194">
    <property type="entry name" value="Glycosyltransferase_grp1"/>
</dbReference>
<evidence type="ECO:0000259" key="5">
    <source>
        <dbReference type="Pfam" id="PF13439"/>
    </source>
</evidence>
<dbReference type="InterPro" id="IPR001296">
    <property type="entry name" value="Glyco_trans_1"/>
</dbReference>
<dbReference type="PANTHER" id="PTHR45947:SF3">
    <property type="entry name" value="SULFOQUINOVOSYL TRANSFERASE SQD2"/>
    <property type="match status" value="1"/>
</dbReference>
<dbReference type="RefSeq" id="WP_344057248.1">
    <property type="nucleotide sequence ID" value="NZ_BAAAPU010000001.1"/>
</dbReference>
<keyword evidence="2" id="KW-0328">Glycosyltransferase</keyword>
<keyword evidence="3" id="KW-0808">Transferase</keyword>
<comment type="caution">
    <text evidence="6">The sequence shown here is derived from an EMBL/GenBank/DDBJ whole genome shotgun (WGS) entry which is preliminary data.</text>
</comment>
<accession>A0ABN2R7I1</accession>
<reference evidence="6 7" key="1">
    <citation type="journal article" date="2019" name="Int. J. Syst. Evol. Microbiol.">
        <title>The Global Catalogue of Microorganisms (GCM) 10K type strain sequencing project: providing services to taxonomists for standard genome sequencing and annotation.</title>
        <authorList>
            <consortium name="The Broad Institute Genomics Platform"/>
            <consortium name="The Broad Institute Genome Sequencing Center for Infectious Disease"/>
            <person name="Wu L."/>
            <person name="Ma J."/>
        </authorList>
    </citation>
    <scope>NUCLEOTIDE SEQUENCE [LARGE SCALE GENOMIC DNA]</scope>
    <source>
        <strain evidence="6 7">JCM 15628</strain>
    </source>
</reference>
<feature type="domain" description="Glycosyltransferase subfamily 4-like N-terminal" evidence="5">
    <location>
        <begin position="47"/>
        <end position="207"/>
    </location>
</feature>
<evidence type="ECO:0000313" key="7">
    <source>
        <dbReference type="Proteomes" id="UP001500013"/>
    </source>
</evidence>
<keyword evidence="7" id="KW-1185">Reference proteome</keyword>
<dbReference type="Gene3D" id="3.40.50.2000">
    <property type="entry name" value="Glycogen Phosphorylase B"/>
    <property type="match status" value="2"/>
</dbReference>
<organism evidence="6 7">
    <name type="scientific">Terrabacter lapilli</name>
    <dbReference type="NCBI Taxonomy" id="436231"/>
    <lineage>
        <taxon>Bacteria</taxon>
        <taxon>Bacillati</taxon>
        <taxon>Actinomycetota</taxon>
        <taxon>Actinomycetes</taxon>
        <taxon>Micrococcales</taxon>
        <taxon>Intrasporangiaceae</taxon>
        <taxon>Terrabacter</taxon>
    </lineage>
</organism>
<evidence type="ECO:0000313" key="6">
    <source>
        <dbReference type="EMBL" id="GAA1964538.1"/>
    </source>
</evidence>
<dbReference type="EMBL" id="BAAAPU010000001">
    <property type="protein sequence ID" value="GAA1964538.1"/>
    <property type="molecule type" value="Genomic_DNA"/>
</dbReference>
<dbReference type="Proteomes" id="UP001500013">
    <property type="component" value="Unassembled WGS sequence"/>
</dbReference>
<name>A0ABN2R7I1_9MICO</name>
<dbReference type="PANTHER" id="PTHR45947">
    <property type="entry name" value="SULFOQUINOVOSYL TRANSFERASE SQD2"/>
    <property type="match status" value="1"/>
</dbReference>
<evidence type="ECO:0000259" key="4">
    <source>
        <dbReference type="Pfam" id="PF00534"/>
    </source>
</evidence>
<dbReference type="InterPro" id="IPR028098">
    <property type="entry name" value="Glyco_trans_4-like_N"/>
</dbReference>
<evidence type="ECO:0000256" key="1">
    <source>
        <dbReference type="ARBA" id="ARBA00021292"/>
    </source>
</evidence>
<gene>
    <name evidence="6" type="ORF">GCM10009817_00360</name>
</gene>
<proteinExistence type="predicted"/>
<evidence type="ECO:0000256" key="2">
    <source>
        <dbReference type="ARBA" id="ARBA00022676"/>
    </source>
</evidence>
<sequence>MTIKPGDVQVPPQPERAAAARVVAGQGRGWRPLTIAMVGQKGLPATMGGVEKHVEEVGSRLAARGHEVIVFCRSSYGSSAHQSYRGMTLLGAPTIGTKHLDAIVHSATSTWQALARRADVVHYHALGPGLMAPMPRYLSRAAVVLTVHGLDHQRDKWQAPARAVLGAAHWMSGRVPNHTVVVSRDLGTHYGEHFHRPVTVIPNGVPTPVLTQGSGFARSLGLVPGEYALFVGRLVPEKRPDLLIRAALSSDRIRQVAIVGDSSFTEGYTLGLRELAAGDPRIVFPGFVGGRELEEVFQRAGVFVQPSDLEGLPLTLLEAIANRTPVLASDIAPHLEILGAGSPAHRTFARGDVGSLRTQLEQMLAGVPAGSGDDLRDRVLEDYSWDAAVDKLEELYVRAAGDRPRRAP</sequence>
<dbReference type="Pfam" id="PF00534">
    <property type="entry name" value="Glycos_transf_1"/>
    <property type="match status" value="1"/>
</dbReference>
<dbReference type="SUPFAM" id="SSF53756">
    <property type="entry name" value="UDP-Glycosyltransferase/glycogen phosphorylase"/>
    <property type="match status" value="1"/>
</dbReference>
<dbReference type="Pfam" id="PF13439">
    <property type="entry name" value="Glyco_transf_4"/>
    <property type="match status" value="1"/>
</dbReference>
<dbReference type="CDD" id="cd03801">
    <property type="entry name" value="GT4_PimA-like"/>
    <property type="match status" value="1"/>
</dbReference>
<protein>
    <recommendedName>
        <fullName evidence="1">D-inositol 3-phosphate glycosyltransferase</fullName>
    </recommendedName>
</protein>
<feature type="domain" description="Glycosyl transferase family 1" evidence="4">
    <location>
        <begin position="226"/>
        <end position="363"/>
    </location>
</feature>